<evidence type="ECO:0000259" key="2">
    <source>
        <dbReference type="Pfam" id="PF05170"/>
    </source>
</evidence>
<proteinExistence type="predicted"/>
<name>A0A2C8F407_9BACT</name>
<feature type="domain" description="AsmA" evidence="2">
    <location>
        <begin position="8"/>
        <end position="247"/>
    </location>
</feature>
<dbReference type="GO" id="GO:0005886">
    <property type="term" value="C:plasma membrane"/>
    <property type="evidence" value="ECO:0007669"/>
    <property type="project" value="TreeGrafter"/>
</dbReference>
<evidence type="ECO:0000313" key="4">
    <source>
        <dbReference type="Proteomes" id="UP000219215"/>
    </source>
</evidence>
<dbReference type="InterPro" id="IPR007844">
    <property type="entry name" value="AsmA"/>
</dbReference>
<dbReference type="EMBL" id="LT907975">
    <property type="protein sequence ID" value="SOB57124.1"/>
    <property type="molecule type" value="Genomic_DNA"/>
</dbReference>
<dbReference type="Proteomes" id="UP000219215">
    <property type="component" value="Chromosome DPRO"/>
</dbReference>
<keyword evidence="4" id="KW-1185">Reference proteome</keyword>
<dbReference type="RefSeq" id="WP_097010433.1">
    <property type="nucleotide sequence ID" value="NZ_LT907975.1"/>
</dbReference>
<keyword evidence="1" id="KW-0472">Membrane</keyword>
<dbReference type="AlphaFoldDB" id="A0A2C8F407"/>
<evidence type="ECO:0000256" key="1">
    <source>
        <dbReference type="SAM" id="Phobius"/>
    </source>
</evidence>
<evidence type="ECO:0000313" key="3">
    <source>
        <dbReference type="EMBL" id="SOB57124.1"/>
    </source>
</evidence>
<gene>
    <name evidence="3" type="ORF">DPRO_0245</name>
</gene>
<protein>
    <submittedName>
        <fullName evidence="3">Putative AsmA family protein</fullName>
    </submittedName>
</protein>
<reference evidence="4" key="1">
    <citation type="submission" date="2017-09" db="EMBL/GenBank/DDBJ databases">
        <authorList>
            <person name="Regsiter A."/>
            <person name="William W."/>
        </authorList>
    </citation>
    <scope>NUCLEOTIDE SEQUENCE [LARGE SCALE GENOMIC DNA]</scope>
    <source>
        <strain evidence="4">500-1</strain>
    </source>
</reference>
<keyword evidence="1" id="KW-1133">Transmembrane helix</keyword>
<accession>A0A2C8F407</accession>
<dbReference type="OrthoDB" id="5437768at2"/>
<dbReference type="InterPro" id="IPR052894">
    <property type="entry name" value="AsmA-related"/>
</dbReference>
<dbReference type="PANTHER" id="PTHR30441">
    <property type="entry name" value="DUF748 DOMAIN-CONTAINING PROTEIN"/>
    <property type="match status" value="1"/>
</dbReference>
<dbReference type="Pfam" id="PF05170">
    <property type="entry name" value="AsmA"/>
    <property type="match status" value="2"/>
</dbReference>
<feature type="transmembrane region" description="Helical" evidence="1">
    <location>
        <begin position="7"/>
        <end position="31"/>
    </location>
</feature>
<keyword evidence="1" id="KW-0812">Transmembrane</keyword>
<organism evidence="3 4">
    <name type="scientific">Pseudodesulfovibrio profundus</name>
    <dbReference type="NCBI Taxonomy" id="57320"/>
    <lineage>
        <taxon>Bacteria</taxon>
        <taxon>Pseudomonadati</taxon>
        <taxon>Thermodesulfobacteriota</taxon>
        <taxon>Desulfovibrionia</taxon>
        <taxon>Desulfovibrionales</taxon>
        <taxon>Desulfovibrionaceae</taxon>
    </lineage>
</organism>
<dbReference type="PANTHER" id="PTHR30441:SF8">
    <property type="entry name" value="DUF748 DOMAIN-CONTAINING PROTEIN"/>
    <property type="match status" value="1"/>
</dbReference>
<feature type="domain" description="AsmA" evidence="2">
    <location>
        <begin position="678"/>
        <end position="964"/>
    </location>
</feature>
<dbReference type="GO" id="GO:0090313">
    <property type="term" value="P:regulation of protein targeting to membrane"/>
    <property type="evidence" value="ECO:0007669"/>
    <property type="project" value="TreeGrafter"/>
</dbReference>
<dbReference type="KEGG" id="pprf:DPRO_0245"/>
<sequence>MIRRSTVIVVEILFAIIVIVTGVLLWASFYVDTDEFRHDFTHTLEQFVGLPVSLEGELNIALFPNPSLEVVGLILHNPPEYENDVLVSFETVGVGVRLLPLYSKRVELHRIDVEGMRVNIIQRTSDENNLTQLIQRFSSFSDDSASSEPAVSDAFQIMTLNGIEISNANITYNDLAGGNSMSFDGIDIRTGAIQSGKPVSFTADSAFAWNEGEVESSIVFKGMVQFNAESGALQVHDASLNASVGGSFLPEGAAPGELTSAISLDWEGKSISLDNLRLGFLGLRAEGHLKSGNLTESTAATGKITIKPFSPLKIIRRFNPEYDSGENALHSGQLSTSFNVDQSGFAFSNLIGRIDQTQFSGRGSITGFSSPVVSAALDVDSIVLDNYIISSGSKSHDIVKWGDIPLELFGKLSGDLTLNVGSAQIEGHSFSKVSIGLNADKGALTLATSTVVNESSFAASAKVLINENDTRLPVLSLNGKVDASSSSDGFSFIQTADAGVTGQQTISISFDGGPFVCNPVDPITSLLSAIKGNIFWKAREGQLRISQSKDKQAFAFAEAQLQSSLQFNEVANDDYRFGIDGNLHLKKIGTIHSMSLAAAGEVGLNLKEGAVKSPGLNVKVGANGTIQDVAARVQSSGTIAFDSNKGTLNVRKLSLRTLGTTLNADLNIKDLNKSFSGKGSFNIPNANVRHIIYELTKFSYQSEDPEALTKASLQGNITFNSKGFTLRALKGNLDGMPIKGEASGNSYVDPKINFSLSAGEFDLDRYLPPSDDETASSGADDAVDLPLTFLRMLNVSGKAHFDLFKMFDVYLENLNGSIEADKGKILISSLEAVVNKGTATGHWSGKIGQSELLTRLKVRLSGMDMGGFMDNQFQRQYLRGQTDAMFDLTSTGKTDEDIVDNLAGTAWIRMTNGSYKFIGYDDSASKQKTKSSDFDFYKNNKNDQRTSFSKTTSEMTIKKGVINLDRFRMEAPPILQAYGQGWISLASNKIDVSIRNDFVAVPSVTVSIKGALSNPQISFPKGNIVNDTVRNVLGLPEKSFNFLLDIFK</sequence>